<dbReference type="Gene3D" id="3.40.720.10">
    <property type="entry name" value="Alkaline Phosphatase, subunit A"/>
    <property type="match status" value="1"/>
</dbReference>
<evidence type="ECO:0000313" key="12">
    <source>
        <dbReference type="Proteomes" id="UP000284531"/>
    </source>
</evidence>
<keyword evidence="3 9" id="KW-0812">Transmembrane</keyword>
<keyword evidence="4 9" id="KW-1133">Transmembrane helix</keyword>
<dbReference type="PANTHER" id="PTHR47371">
    <property type="entry name" value="LIPOTEICHOIC ACID SYNTHASE"/>
    <property type="match status" value="1"/>
</dbReference>
<evidence type="ECO:0000256" key="8">
    <source>
        <dbReference type="PIRSR" id="PIRSR005091-3"/>
    </source>
</evidence>
<dbReference type="OrthoDB" id="9777768at2"/>
<feature type="domain" description="Sulfatase N-terminal" evidence="10">
    <location>
        <begin position="263"/>
        <end position="537"/>
    </location>
</feature>
<dbReference type="Proteomes" id="UP000284531">
    <property type="component" value="Unassembled WGS sequence"/>
</dbReference>
<evidence type="ECO:0000256" key="2">
    <source>
        <dbReference type="ARBA" id="ARBA00022475"/>
    </source>
</evidence>
<feature type="transmembrane region" description="Helical" evidence="9">
    <location>
        <begin position="143"/>
        <end position="162"/>
    </location>
</feature>
<keyword evidence="2" id="KW-1003">Cell membrane</keyword>
<feature type="binding site" evidence="8">
    <location>
        <position position="486"/>
    </location>
    <ligand>
        <name>Mn(2+)</name>
        <dbReference type="ChEBI" id="CHEBI:29035"/>
    </ligand>
</feature>
<evidence type="ECO:0000313" key="11">
    <source>
        <dbReference type="EMBL" id="RKE03361.1"/>
    </source>
</evidence>
<feature type="transmembrane region" description="Helical" evidence="9">
    <location>
        <begin position="88"/>
        <end position="112"/>
    </location>
</feature>
<dbReference type="EMBL" id="RAPQ01000008">
    <property type="protein sequence ID" value="RKE03361.1"/>
    <property type="molecule type" value="Genomic_DNA"/>
</dbReference>
<keyword evidence="11" id="KW-0808">Transferase</keyword>
<evidence type="ECO:0000256" key="1">
    <source>
        <dbReference type="ARBA" id="ARBA00004651"/>
    </source>
</evidence>
<organism evidence="11 12">
    <name type="scientific">Marinifilum flexuosum</name>
    <dbReference type="NCBI Taxonomy" id="1117708"/>
    <lineage>
        <taxon>Bacteria</taxon>
        <taxon>Pseudomonadati</taxon>
        <taxon>Bacteroidota</taxon>
        <taxon>Bacteroidia</taxon>
        <taxon>Marinilabiliales</taxon>
        <taxon>Marinifilaceae</taxon>
    </lineage>
</organism>
<gene>
    <name evidence="11" type="ORF">BXY64_0358</name>
</gene>
<evidence type="ECO:0000256" key="5">
    <source>
        <dbReference type="ARBA" id="ARBA00023136"/>
    </source>
</evidence>
<dbReference type="InterPro" id="IPR012160">
    <property type="entry name" value="LtaS-like"/>
</dbReference>
<dbReference type="RefSeq" id="WP_120238256.1">
    <property type="nucleotide sequence ID" value="NZ_RAPQ01000008.1"/>
</dbReference>
<keyword evidence="7" id="KW-0464">Manganese</keyword>
<keyword evidence="12" id="KW-1185">Reference proteome</keyword>
<evidence type="ECO:0000256" key="7">
    <source>
        <dbReference type="PIRSR" id="PIRSR005091-2"/>
    </source>
</evidence>
<evidence type="ECO:0000259" key="10">
    <source>
        <dbReference type="Pfam" id="PF00884"/>
    </source>
</evidence>
<protein>
    <submittedName>
        <fullName evidence="11">Phosphoglycerol transferase MdoB-like AlkP superfamily enzyme</fullName>
    </submittedName>
</protein>
<evidence type="ECO:0000256" key="6">
    <source>
        <dbReference type="PIRSR" id="PIRSR005091-1"/>
    </source>
</evidence>
<evidence type="ECO:0000256" key="3">
    <source>
        <dbReference type="ARBA" id="ARBA00022692"/>
    </source>
</evidence>
<dbReference type="GO" id="GO:0046872">
    <property type="term" value="F:metal ion binding"/>
    <property type="evidence" value="ECO:0007669"/>
    <property type="project" value="UniProtKB-KW"/>
</dbReference>
<dbReference type="PANTHER" id="PTHR47371:SF3">
    <property type="entry name" value="PHOSPHOGLYCEROL TRANSFERASE I"/>
    <property type="match status" value="1"/>
</dbReference>
<feature type="binding site" evidence="7">
    <location>
        <position position="431"/>
    </location>
    <ligand>
        <name>substrate</name>
    </ligand>
</feature>
<dbReference type="CDD" id="cd16015">
    <property type="entry name" value="LTA_synthase"/>
    <property type="match status" value="1"/>
</dbReference>
<comment type="subcellular location">
    <subcellularLocation>
        <location evidence="1">Cell membrane</location>
        <topology evidence="1">Multi-pass membrane protein</topology>
    </subcellularLocation>
</comment>
<dbReference type="SUPFAM" id="SSF53649">
    <property type="entry name" value="Alkaline phosphatase-like"/>
    <property type="match status" value="1"/>
</dbReference>
<dbReference type="PIRSF" id="PIRSF005091">
    <property type="entry name" value="Mmb_sulf_HI1246"/>
    <property type="match status" value="1"/>
</dbReference>
<name>A0A419X6K1_9BACT</name>
<feature type="binding site" evidence="8">
    <location>
        <position position="485"/>
    </location>
    <ligand>
        <name>Mn(2+)</name>
        <dbReference type="ChEBI" id="CHEBI:29035"/>
    </ligand>
</feature>
<sequence>MKLRVSVRSRFTAVGYQLILLMLLFQFSRLLFIGFNQALFCNISWYLYPIYLVNAIKYDIAAVCMLNAPFILLSLLPFPFCEKKWYQYLLMVLYAVINTVGLVANLADIFYYPYTLKRITWSIFDYLGTQANMSSLGGEFLLTYWYAFILLGLLIGILLRFFRFSLQKHKKTQRAFDYQTATGFWLVIVLATYMGMINNLNPFGKSLQISDALDDVEQVEDAGIVLNSAFTLLSSYGDDSTTTLPVIQPQAQKVSNGEFRPDNVVIIILESFTRETFGSLNTDLEGGNYKGYAPFLDSLMQKSLYFTHAYANGRKSMDAVPAILSSIPANQTPFILANKAGKKVESLASCLKGKGYETFFFHGSHNATMGFADFCQSADIDHYYGLDEYPAGKDFDGTWGIFDEPYLHYMAEKLDQCKRPFLSTVFTLSSHNPYVVPQKYQGKFPKGSDGIHETMRYTDYALRQFFKTAASKDWYQNTLFIITADHAITPWHKEYATSANAFAIPLLFYAPGRNLKGKREERVQQIDVFPTVLSYLNYGEEFRSAGNNLLDPKSPKYAVSIVNQCYQMIQGDYLLLYDGKKCKALYQIEADPYQKTDIKHLKLKVVGDMLSLLHAHLHPINQNNKS</sequence>
<dbReference type="InterPro" id="IPR017850">
    <property type="entry name" value="Alkaline_phosphatase_core_sf"/>
</dbReference>
<keyword evidence="5 9" id="KW-0472">Membrane</keyword>
<feature type="transmembrane region" description="Helical" evidence="9">
    <location>
        <begin position="55"/>
        <end position="76"/>
    </location>
</feature>
<evidence type="ECO:0000256" key="4">
    <source>
        <dbReference type="ARBA" id="ARBA00022989"/>
    </source>
</evidence>
<comment type="caution">
    <text evidence="11">The sequence shown here is derived from an EMBL/GenBank/DDBJ whole genome shotgun (WGS) entry which is preliminary data.</text>
</comment>
<evidence type="ECO:0000256" key="9">
    <source>
        <dbReference type="SAM" id="Phobius"/>
    </source>
</evidence>
<dbReference type="InterPro" id="IPR000917">
    <property type="entry name" value="Sulfatase_N"/>
</dbReference>
<reference evidence="11 12" key="1">
    <citation type="submission" date="2018-09" db="EMBL/GenBank/DDBJ databases">
        <title>Genomic Encyclopedia of Archaeal and Bacterial Type Strains, Phase II (KMG-II): from individual species to whole genera.</title>
        <authorList>
            <person name="Goeker M."/>
        </authorList>
    </citation>
    <scope>NUCLEOTIDE SEQUENCE [LARGE SCALE GENOMIC DNA]</scope>
    <source>
        <strain evidence="11 12">DSM 21950</strain>
    </source>
</reference>
<proteinExistence type="predicted"/>
<dbReference type="AlphaFoldDB" id="A0A419X6K1"/>
<feature type="active site" evidence="6">
    <location>
        <position position="316"/>
    </location>
</feature>
<dbReference type="Pfam" id="PF00884">
    <property type="entry name" value="Sulfatase"/>
    <property type="match status" value="1"/>
</dbReference>
<keyword evidence="7" id="KW-0479">Metal-binding</keyword>
<dbReference type="GO" id="GO:0016740">
    <property type="term" value="F:transferase activity"/>
    <property type="evidence" value="ECO:0007669"/>
    <property type="project" value="UniProtKB-KW"/>
</dbReference>
<feature type="transmembrane region" description="Helical" evidence="9">
    <location>
        <begin position="12"/>
        <end position="35"/>
    </location>
</feature>
<dbReference type="InterPro" id="IPR050448">
    <property type="entry name" value="OpgB/LTA_synthase_biosynth"/>
</dbReference>
<dbReference type="GO" id="GO:0005886">
    <property type="term" value="C:plasma membrane"/>
    <property type="evidence" value="ECO:0007669"/>
    <property type="project" value="UniProtKB-SubCell"/>
</dbReference>
<accession>A0A419X6K1</accession>
<feature type="transmembrane region" description="Helical" evidence="9">
    <location>
        <begin position="183"/>
        <end position="200"/>
    </location>
</feature>
<feature type="binding site" evidence="8">
    <location>
        <position position="270"/>
    </location>
    <ligand>
        <name>Mn(2+)</name>
        <dbReference type="ChEBI" id="CHEBI:29035"/>
    </ligand>
</feature>